<protein>
    <submittedName>
        <fullName evidence="2">Uncharacterized protein</fullName>
    </submittedName>
</protein>
<proteinExistence type="predicted"/>
<evidence type="ECO:0000256" key="1">
    <source>
        <dbReference type="SAM" id="MobiDB-lite"/>
    </source>
</evidence>
<comment type="caution">
    <text evidence="2">The sequence shown here is derived from an EMBL/GenBank/DDBJ whole genome shotgun (WGS) entry which is preliminary data.</text>
</comment>
<dbReference type="EMBL" id="FRBK01000023">
    <property type="protein sequence ID" value="SHN20224.1"/>
    <property type="molecule type" value="Genomic_DNA"/>
</dbReference>
<sequence length="153" mass="16284">MDGSVHIPLLAGELSVWESRVMYLVHARLQGPPGAFLPLETRSLVRSQTHDGDGVEHVTVHPDALPHPVVGLYVRADSLAAAEYRAARVCRLLLGCAGFDGWSLPVVEAPMVAPFYESRLSDPGPAGPAVDGCGQGHFGPAENPSTPSDQQRK</sequence>
<evidence type="ECO:0000313" key="2">
    <source>
        <dbReference type="EMBL" id="SHN20224.1"/>
    </source>
</evidence>
<dbReference type="AlphaFoldDB" id="A0A9X8N744"/>
<dbReference type="Proteomes" id="UP000184388">
    <property type="component" value="Unassembled WGS sequence"/>
</dbReference>
<feature type="compositionally biased region" description="Polar residues" evidence="1">
    <location>
        <begin position="143"/>
        <end position="153"/>
    </location>
</feature>
<reference evidence="3" key="1">
    <citation type="submission" date="2016-11" db="EMBL/GenBank/DDBJ databases">
        <authorList>
            <person name="Jaros S."/>
            <person name="Januszkiewicz K."/>
            <person name="Wedrychowicz H."/>
        </authorList>
    </citation>
    <scope>NUCLEOTIDE SEQUENCE [LARGE SCALE GENOMIC DNA]</scope>
    <source>
        <strain evidence="3">CGMCC 4.3555</strain>
    </source>
</reference>
<evidence type="ECO:0000313" key="3">
    <source>
        <dbReference type="Proteomes" id="UP000184388"/>
    </source>
</evidence>
<gene>
    <name evidence="2" type="ORF">SAMN05216268_123131</name>
</gene>
<accession>A0A9X8N744</accession>
<organism evidence="2 3">
    <name type="scientific">Streptomyces yunnanensis</name>
    <dbReference type="NCBI Taxonomy" id="156453"/>
    <lineage>
        <taxon>Bacteria</taxon>
        <taxon>Bacillati</taxon>
        <taxon>Actinomycetota</taxon>
        <taxon>Actinomycetes</taxon>
        <taxon>Kitasatosporales</taxon>
        <taxon>Streptomycetaceae</taxon>
        <taxon>Streptomyces</taxon>
    </lineage>
</organism>
<feature type="region of interest" description="Disordered" evidence="1">
    <location>
        <begin position="120"/>
        <end position="153"/>
    </location>
</feature>
<name>A0A9X8N744_9ACTN</name>